<comment type="caution">
    <text evidence="1">The sequence shown here is derived from an EMBL/GenBank/DDBJ whole genome shotgun (WGS) entry which is preliminary data.</text>
</comment>
<name>A0A1Y5EFE2_COLPS</name>
<organism evidence="1 2">
    <name type="scientific">Colwellia psychrerythraea</name>
    <name type="common">Vibrio psychroerythus</name>
    <dbReference type="NCBI Taxonomy" id="28229"/>
    <lineage>
        <taxon>Bacteria</taxon>
        <taxon>Pseudomonadati</taxon>
        <taxon>Pseudomonadota</taxon>
        <taxon>Gammaproteobacteria</taxon>
        <taxon>Alteromonadales</taxon>
        <taxon>Colwelliaceae</taxon>
        <taxon>Colwellia</taxon>
    </lineage>
</organism>
<evidence type="ECO:0000313" key="1">
    <source>
        <dbReference type="EMBL" id="OUR81110.1"/>
    </source>
</evidence>
<accession>A0A1Y5EFE2</accession>
<feature type="non-terminal residue" evidence="1">
    <location>
        <position position="1"/>
    </location>
</feature>
<dbReference type="EMBL" id="MAAF01000053">
    <property type="protein sequence ID" value="OUR81110.1"/>
    <property type="molecule type" value="Genomic_DNA"/>
</dbReference>
<dbReference type="Proteomes" id="UP000243053">
    <property type="component" value="Unassembled WGS sequence"/>
</dbReference>
<protein>
    <submittedName>
        <fullName evidence="1">Uncharacterized protein</fullName>
    </submittedName>
</protein>
<sequence length="825" mass="90293">AGISIATYIDGATGTITFEEETATGGILFKVDATSGSEKAVLNASAEFSEDKKSITLTIDGLVESAGAKFTLNEGSFARVNLDTAASRAAFDDDTYEGKIVSGELELTLSLAQKATDFVPNPVTFEGMVKTKLLPVKERILDERWDWDQQNQQSVISYGRNKLETFVQPEMLTLSGAFTSLEGDLISATLTVNIDDLATYEAPEFKYIGKEVADVVNFTFSEDLNNIVLTEADKTVDNEQIVETRIFTPGDEVGEWTATSSVIAANPDEHYWGTGLERKIITKRFDSGLTEEAIRYTRAYITGEDEASFGVKSVEITPVNHNGNLSTDAYNIRIISSGFKQDDKEYDGTSFATLMDANGNVLTSDGNLHNWNTAWNAGEFASIEEFMEIESYQLIANPLTVSNGAELLSQTITSWWGNIYSLNIEDVGTVKVFFNDEELADIAAGEFTELNPTAYLTQPLIKDVLTVEVSEDANTVSYLIENGLSRKFAFSGAGNGNFTAEITTTDFEAGEEHHTATKTIVSITEDISLNVDKVRLNITESHTAYPTVLNGGSHQIIITPQDNDGDGDADQFIATHGYGDHFNANGELVDEANDVIVFDNSIYEIFNSYDEVHWNEPNFANDVPFNPLTADNALNVFKDIIANESNSPYVWVDDIGRLEVTLSDEDLDSIIANSTTMFDGYNIEADDNNILEDEDTFLDVNAALTLEAILGDYQVKLQLSGERTALEQGAFDLDMSYRLPGADTQRSFTAHYNTEVEGRLTANNTDGVVLVLNEPDEDATGTQELGQILVGPTAIVAATIEDRDGAIFIVYADIDNDGVQEEETL</sequence>
<proteinExistence type="predicted"/>
<gene>
    <name evidence="1" type="ORF">A9Q75_08265</name>
</gene>
<reference evidence="2" key="1">
    <citation type="journal article" date="2017" name="Proc. Natl. Acad. Sci. U.S.A.">
        <title>Simulation of Deepwater Horizon oil plume reveals substrate specialization within a complex community of hydrocarbon degraders.</title>
        <authorList>
            <person name="Hu P."/>
            <person name="Dubinsky E.A."/>
            <person name="Probst A.J."/>
            <person name="Wang J."/>
            <person name="Sieber C.M.K."/>
            <person name="Tom L.M."/>
            <person name="Gardinali P."/>
            <person name="Banfield J.F."/>
            <person name="Atlas R.M."/>
            <person name="Andersen G.L."/>
        </authorList>
    </citation>
    <scope>NUCLEOTIDE SEQUENCE [LARGE SCALE GENOMIC DNA]</scope>
</reference>
<dbReference type="AlphaFoldDB" id="A0A1Y5EFE2"/>
<evidence type="ECO:0000313" key="2">
    <source>
        <dbReference type="Proteomes" id="UP000243053"/>
    </source>
</evidence>